<evidence type="ECO:0000313" key="1">
    <source>
        <dbReference type="EMBL" id="KRX69201.1"/>
    </source>
</evidence>
<dbReference type="Proteomes" id="UP000054783">
    <property type="component" value="Unassembled WGS sequence"/>
</dbReference>
<gene>
    <name evidence="1" type="ORF">T12_6668</name>
</gene>
<name>A0A0V0W0U8_9BILA</name>
<comment type="caution">
    <text evidence="1">The sequence shown here is derived from an EMBL/GenBank/DDBJ whole genome shotgun (WGS) entry which is preliminary data.</text>
</comment>
<keyword evidence="2" id="KW-1185">Reference proteome</keyword>
<dbReference type="AlphaFoldDB" id="A0A0V0W0U8"/>
<protein>
    <submittedName>
        <fullName evidence="1">Uncharacterized protein</fullName>
    </submittedName>
</protein>
<sequence>MCLIPPLFKDDNVRESMDANLSHGCPWMSQA</sequence>
<dbReference type="EMBL" id="JYDQ01005976">
    <property type="protein sequence ID" value="KRX69201.1"/>
    <property type="molecule type" value="Genomic_DNA"/>
</dbReference>
<evidence type="ECO:0000313" key="2">
    <source>
        <dbReference type="Proteomes" id="UP000054783"/>
    </source>
</evidence>
<proteinExistence type="predicted"/>
<reference evidence="1 2" key="1">
    <citation type="submission" date="2015-01" db="EMBL/GenBank/DDBJ databases">
        <title>Evolution of Trichinella species and genotypes.</title>
        <authorList>
            <person name="Korhonen P.K."/>
            <person name="Edoardo P."/>
            <person name="Giuseppe L.R."/>
            <person name="Gasser R.B."/>
        </authorList>
    </citation>
    <scope>NUCLEOTIDE SEQUENCE [LARGE SCALE GENOMIC DNA]</scope>
    <source>
        <strain evidence="1">ISS2496</strain>
    </source>
</reference>
<accession>A0A0V0W0U8</accession>
<organism evidence="1 2">
    <name type="scientific">Trichinella patagoniensis</name>
    <dbReference type="NCBI Taxonomy" id="990121"/>
    <lineage>
        <taxon>Eukaryota</taxon>
        <taxon>Metazoa</taxon>
        <taxon>Ecdysozoa</taxon>
        <taxon>Nematoda</taxon>
        <taxon>Enoplea</taxon>
        <taxon>Dorylaimia</taxon>
        <taxon>Trichinellida</taxon>
        <taxon>Trichinellidae</taxon>
        <taxon>Trichinella</taxon>
    </lineage>
</organism>